<dbReference type="Gene3D" id="2.60.40.1190">
    <property type="match status" value="1"/>
</dbReference>
<dbReference type="RefSeq" id="WP_098037468.1">
    <property type="nucleotide sequence ID" value="NZ_CWGJ01000005.1"/>
</dbReference>
<sequence>MWREEEEGLPLAIAPINFFEIRTKTPYHGGKALPSLTTKEGKAFCLPDLSFLTSDESFGALGLGWNEEGILLRAEIDKPFEAAFYPDATEGDSLEVFIDTRDVKTSGFATRFCHHFVFFAEETDGKLGAEISRFRQEDSHPLCDHNDLIVKPKKTKSSYVLDIFIPASCLFGYDTAEFNRIGFTYRINRFGSLPQHFTVRSDDYRVEDQPSLWASVQLVR</sequence>
<evidence type="ECO:0000313" key="1">
    <source>
        <dbReference type="EMBL" id="CRX37605.1"/>
    </source>
</evidence>
<dbReference type="CDD" id="cd00241">
    <property type="entry name" value="DOMON_like"/>
    <property type="match status" value="1"/>
</dbReference>
<name>A0A0H5E341_9BACT</name>
<protein>
    <recommendedName>
        <fullName evidence="3">Carbohydrate-binding domain-containing protein</fullName>
    </recommendedName>
</protein>
<organism evidence="1 2">
    <name type="scientific">Estrella lausannensis</name>
    <dbReference type="NCBI Taxonomy" id="483423"/>
    <lineage>
        <taxon>Bacteria</taxon>
        <taxon>Pseudomonadati</taxon>
        <taxon>Chlamydiota</taxon>
        <taxon>Chlamydiia</taxon>
        <taxon>Parachlamydiales</taxon>
        <taxon>Candidatus Criblamydiaceae</taxon>
        <taxon>Estrella</taxon>
    </lineage>
</organism>
<accession>A0A0H5E341</accession>
<evidence type="ECO:0008006" key="3">
    <source>
        <dbReference type="Google" id="ProtNLM"/>
    </source>
</evidence>
<dbReference type="Proteomes" id="UP000220251">
    <property type="component" value="Unassembled WGS sequence"/>
</dbReference>
<dbReference type="SUPFAM" id="SSF49344">
    <property type="entry name" value="CBD9-like"/>
    <property type="match status" value="1"/>
</dbReference>
<dbReference type="AlphaFoldDB" id="A0A0H5E341"/>
<keyword evidence="2" id="KW-1185">Reference proteome</keyword>
<gene>
    <name evidence="1" type="ORF">ELAC_0244</name>
</gene>
<dbReference type="EMBL" id="CWGJ01000005">
    <property type="protein sequence ID" value="CRX37605.1"/>
    <property type="molecule type" value="Genomic_DNA"/>
</dbReference>
<proteinExistence type="predicted"/>
<reference evidence="2" key="1">
    <citation type="submission" date="2015-06" db="EMBL/GenBank/DDBJ databases">
        <authorList>
            <person name="Bertelli C."/>
        </authorList>
    </citation>
    <scope>NUCLEOTIDE SEQUENCE [LARGE SCALE GENOMIC DNA]</scope>
    <source>
        <strain evidence="2">CRIB-30</strain>
    </source>
</reference>
<dbReference type="OrthoDB" id="20793at2"/>
<evidence type="ECO:0000313" key="2">
    <source>
        <dbReference type="Proteomes" id="UP000220251"/>
    </source>
</evidence>